<dbReference type="OrthoDB" id="9790815at2"/>
<sequence>MNNTFFRGYFGTYTKGESKGIYSFGLDTEKGELTSLEVAAELDSPTYVSISEDQKYLYAVAPGGLASYEIDAASGGLTLINKVDPREGTPCYVETDPSNQFAAAANYHDGTAVLYKVNPQTGELSEQLSVAEQQGGGPHERQDAPHMHYSGFTKDGKYLIGVDLGTDEVVTYEYSSGDLKDVQRFAASPGAGPRHLAFHPAGKIAYVMTELSNEVLVLDYDQDNGSFELIQTIKAIPADFTENSQGSAIHVSSDGKFVYAGNRGHDSIAVFAIDPETYQIKLVEYAETGGNWPRDFVMDPTEKFIVTTNEESSNAVLYKRDAESGKLSPAGSTLNVSTPVCVKFLK</sequence>
<dbReference type="InterPro" id="IPR011048">
    <property type="entry name" value="Haem_d1_sf"/>
</dbReference>
<dbReference type="FunFam" id="2.130.10.10:FF:000306">
    <property type="entry name" value="3-carboxymuconate cyclase"/>
    <property type="match status" value="1"/>
</dbReference>
<dbReference type="PANTHER" id="PTHR30344">
    <property type="entry name" value="6-PHOSPHOGLUCONOLACTONASE-RELATED"/>
    <property type="match status" value="1"/>
</dbReference>
<dbReference type="Gene3D" id="2.130.10.10">
    <property type="entry name" value="YVTN repeat-like/Quinoprotein amine dehydrogenase"/>
    <property type="match status" value="1"/>
</dbReference>
<reference evidence="2 3" key="1">
    <citation type="submission" date="2015-01" db="EMBL/GenBank/DDBJ databases">
        <title>Jeotgalibacillus campisalis genome sequencing.</title>
        <authorList>
            <person name="Goh K.M."/>
            <person name="Chan K.-G."/>
            <person name="Yaakop A.S."/>
            <person name="Ee R."/>
            <person name="Gan H.M."/>
            <person name="Chan C.S."/>
        </authorList>
    </citation>
    <scope>NUCLEOTIDE SEQUENCE [LARGE SCALE GENOMIC DNA]</scope>
    <source>
        <strain evidence="2 3">SF-57</strain>
    </source>
</reference>
<dbReference type="InterPro" id="IPR015943">
    <property type="entry name" value="WD40/YVTN_repeat-like_dom_sf"/>
</dbReference>
<keyword evidence="3" id="KW-1185">Reference proteome</keyword>
<dbReference type="RefSeq" id="WP_041056002.1">
    <property type="nucleotide sequence ID" value="NZ_JXRR01000010.1"/>
</dbReference>
<organism evidence="2 3">
    <name type="scientific">Jeotgalibacillus campisalis</name>
    <dbReference type="NCBI Taxonomy" id="220754"/>
    <lineage>
        <taxon>Bacteria</taxon>
        <taxon>Bacillati</taxon>
        <taxon>Bacillota</taxon>
        <taxon>Bacilli</taxon>
        <taxon>Bacillales</taxon>
        <taxon>Caryophanaceae</taxon>
        <taxon>Jeotgalibacillus</taxon>
    </lineage>
</organism>
<dbReference type="Pfam" id="PF10282">
    <property type="entry name" value="Lactonase"/>
    <property type="match status" value="1"/>
</dbReference>
<dbReference type="PANTHER" id="PTHR30344:SF1">
    <property type="entry name" value="6-PHOSPHOGLUCONOLACTONASE"/>
    <property type="match status" value="1"/>
</dbReference>
<protein>
    <recommendedName>
        <fullName evidence="4">6-phosphogluconolactonase</fullName>
    </recommendedName>
</protein>
<name>A0A0C2RG43_9BACL</name>
<evidence type="ECO:0000313" key="3">
    <source>
        <dbReference type="Proteomes" id="UP000031972"/>
    </source>
</evidence>
<evidence type="ECO:0000256" key="1">
    <source>
        <dbReference type="ARBA" id="ARBA00005564"/>
    </source>
</evidence>
<dbReference type="SUPFAM" id="SSF51004">
    <property type="entry name" value="C-terminal (heme d1) domain of cytochrome cd1-nitrite reductase"/>
    <property type="match status" value="1"/>
</dbReference>
<dbReference type="Proteomes" id="UP000031972">
    <property type="component" value="Unassembled WGS sequence"/>
</dbReference>
<dbReference type="EMBL" id="JXRR01000010">
    <property type="protein sequence ID" value="KIL49155.1"/>
    <property type="molecule type" value="Genomic_DNA"/>
</dbReference>
<dbReference type="GO" id="GO:0017057">
    <property type="term" value="F:6-phosphogluconolactonase activity"/>
    <property type="evidence" value="ECO:0007669"/>
    <property type="project" value="TreeGrafter"/>
</dbReference>
<gene>
    <name evidence="2" type="ORF">KR50_11900</name>
</gene>
<evidence type="ECO:0000313" key="2">
    <source>
        <dbReference type="EMBL" id="KIL49155.1"/>
    </source>
</evidence>
<comment type="similarity">
    <text evidence="1">Belongs to the cycloisomerase 2 family.</text>
</comment>
<proteinExistence type="inferred from homology"/>
<evidence type="ECO:0008006" key="4">
    <source>
        <dbReference type="Google" id="ProtNLM"/>
    </source>
</evidence>
<dbReference type="GO" id="GO:0005829">
    <property type="term" value="C:cytosol"/>
    <property type="evidence" value="ECO:0007669"/>
    <property type="project" value="TreeGrafter"/>
</dbReference>
<dbReference type="InterPro" id="IPR050282">
    <property type="entry name" value="Cycloisomerase_2"/>
</dbReference>
<accession>A0A0C2RG43</accession>
<dbReference type="PATRIC" id="fig|220754.4.peg.1211"/>
<comment type="caution">
    <text evidence="2">The sequence shown here is derived from an EMBL/GenBank/DDBJ whole genome shotgun (WGS) entry which is preliminary data.</text>
</comment>
<dbReference type="InterPro" id="IPR019405">
    <property type="entry name" value="Lactonase_7-beta_prop"/>
</dbReference>
<dbReference type="AlphaFoldDB" id="A0A0C2RG43"/>